<keyword evidence="1" id="KW-0812">Transmembrane</keyword>
<protein>
    <recommendedName>
        <fullName evidence="4">DUF58 domain-containing protein</fullName>
    </recommendedName>
</protein>
<feature type="transmembrane region" description="Helical" evidence="1">
    <location>
        <begin position="34"/>
        <end position="53"/>
    </location>
</feature>
<reference evidence="2" key="1">
    <citation type="submission" date="2023-06" db="EMBL/GenBank/DDBJ databases">
        <title>Two novel species of Acinetobacter isolated from motorbike repairing workshop in Vietnam.</title>
        <authorList>
            <person name="Le N.T.T."/>
        </authorList>
    </citation>
    <scope>NUCLEOTIDE SEQUENCE</scope>
    <source>
        <strain evidence="2">VNH17</strain>
    </source>
</reference>
<dbReference type="EMBL" id="JAUDZE010000008">
    <property type="protein sequence ID" value="MDN0015385.1"/>
    <property type="molecule type" value="Genomic_DNA"/>
</dbReference>
<keyword evidence="1" id="KW-0472">Membrane</keyword>
<comment type="caution">
    <text evidence="2">The sequence shown here is derived from an EMBL/GenBank/DDBJ whole genome shotgun (WGS) entry which is preliminary data.</text>
</comment>
<organism evidence="2 3">
    <name type="scientific">Acinetobacter thutiue</name>
    <dbReference type="NCBI Taxonomy" id="2998078"/>
    <lineage>
        <taxon>Bacteria</taxon>
        <taxon>Pseudomonadati</taxon>
        <taxon>Pseudomonadota</taxon>
        <taxon>Gammaproteobacteria</taxon>
        <taxon>Moraxellales</taxon>
        <taxon>Moraxellaceae</taxon>
        <taxon>Acinetobacter</taxon>
    </lineage>
</organism>
<sequence>MFEQKIQSFALLLYMLGIFSSFIPFIPLEKEQSRWLFLGAVICYGILLLQSFISSSLKKYYLRPYQPEIEAHQYLATQGEILQIHVWNQKQKWLELTAEFQDISNDYIRKKFRIPYPQIEKFQSPLDPEQLIGQKVELCLLPQSYQPLQIRLLPTDKTKLEFFHSKSALFFSQNQLWSLHHQGIHIKSSVCTFTVQEIQFIRSTENSDFHLDFYCPEYCDFQIPSTIGNFSEFEQALFKCFKDIEFDHYQKLKYSNQPQHIKIWQCQPALLPTIEKRKVIKDFELSLGLIFIITIVIVFILIFSVHHFIGLSLLFFAIGALISIYFYNLSSKRLFDYHQDAQL</sequence>
<evidence type="ECO:0000256" key="1">
    <source>
        <dbReference type="SAM" id="Phobius"/>
    </source>
</evidence>
<evidence type="ECO:0008006" key="4">
    <source>
        <dbReference type="Google" id="ProtNLM"/>
    </source>
</evidence>
<evidence type="ECO:0000313" key="2">
    <source>
        <dbReference type="EMBL" id="MDN0015385.1"/>
    </source>
</evidence>
<feature type="transmembrane region" description="Helical" evidence="1">
    <location>
        <begin position="9"/>
        <end position="28"/>
    </location>
</feature>
<feature type="transmembrane region" description="Helical" evidence="1">
    <location>
        <begin position="309"/>
        <end position="327"/>
    </location>
</feature>
<feature type="transmembrane region" description="Helical" evidence="1">
    <location>
        <begin position="285"/>
        <end position="303"/>
    </location>
</feature>
<gene>
    <name evidence="2" type="ORF">QTA56_14260</name>
</gene>
<keyword evidence="1" id="KW-1133">Transmembrane helix</keyword>
<name>A0ABT7WRS3_9GAMM</name>
<accession>A0ABT7WRS3</accession>
<dbReference type="Proteomes" id="UP001168524">
    <property type="component" value="Unassembled WGS sequence"/>
</dbReference>
<proteinExistence type="predicted"/>
<dbReference type="RefSeq" id="WP_267981672.1">
    <property type="nucleotide sequence ID" value="NZ_JAPQKF010000008.1"/>
</dbReference>
<keyword evidence="3" id="KW-1185">Reference proteome</keyword>
<evidence type="ECO:0000313" key="3">
    <source>
        <dbReference type="Proteomes" id="UP001168524"/>
    </source>
</evidence>